<dbReference type="PROSITE" id="PS51352">
    <property type="entry name" value="THIOREDOXIN_2"/>
    <property type="match status" value="1"/>
</dbReference>
<dbReference type="NCBIfam" id="TIGR00385">
    <property type="entry name" value="dsbE"/>
    <property type="match status" value="1"/>
</dbReference>
<keyword evidence="4" id="KW-1015">Disulfide bond</keyword>
<gene>
    <name evidence="8" type="ORF">HW532_06205</name>
</gene>
<protein>
    <submittedName>
        <fullName evidence="8">DsbE family thiol:disulfide interchange protein</fullName>
    </submittedName>
</protein>
<dbReference type="AlphaFoldDB" id="A0A7S8HBB6"/>
<dbReference type="Proteomes" id="UP000593594">
    <property type="component" value="Chromosome"/>
</dbReference>
<dbReference type="InterPro" id="IPR013766">
    <property type="entry name" value="Thioredoxin_domain"/>
</dbReference>
<keyword evidence="6" id="KW-1133">Transmembrane helix</keyword>
<dbReference type="EMBL" id="CP058214">
    <property type="protein sequence ID" value="QPC42329.1"/>
    <property type="molecule type" value="Genomic_DNA"/>
</dbReference>
<evidence type="ECO:0000256" key="3">
    <source>
        <dbReference type="ARBA" id="ARBA00022748"/>
    </source>
</evidence>
<keyword evidence="6" id="KW-0472">Membrane</keyword>
<comment type="subcellular location">
    <subcellularLocation>
        <location evidence="1">Cell envelope</location>
    </subcellularLocation>
</comment>
<comment type="similarity">
    <text evidence="2">Belongs to the thioredoxin family. DsbE subfamily.</text>
</comment>
<name>A0A7S8HBB6_9HYPH</name>
<dbReference type="RefSeq" id="WP_213163563.1">
    <property type="nucleotide sequence ID" value="NZ_CP058214.1"/>
</dbReference>
<evidence type="ECO:0000256" key="6">
    <source>
        <dbReference type="SAM" id="Phobius"/>
    </source>
</evidence>
<evidence type="ECO:0000313" key="8">
    <source>
        <dbReference type="EMBL" id="QPC42329.1"/>
    </source>
</evidence>
<dbReference type="PANTHER" id="PTHR42852">
    <property type="entry name" value="THIOL:DISULFIDE INTERCHANGE PROTEIN DSBE"/>
    <property type="match status" value="1"/>
</dbReference>
<keyword evidence="5" id="KW-0676">Redox-active center</keyword>
<dbReference type="InterPro" id="IPR013740">
    <property type="entry name" value="Redoxin"/>
</dbReference>
<dbReference type="GO" id="GO:0017004">
    <property type="term" value="P:cytochrome complex assembly"/>
    <property type="evidence" value="ECO:0007669"/>
    <property type="project" value="UniProtKB-KW"/>
</dbReference>
<keyword evidence="9" id="KW-1185">Reference proteome</keyword>
<dbReference type="GO" id="GO:0030288">
    <property type="term" value="C:outer membrane-bounded periplasmic space"/>
    <property type="evidence" value="ECO:0007669"/>
    <property type="project" value="InterPro"/>
</dbReference>
<keyword evidence="3" id="KW-0201">Cytochrome c-type biogenesis</keyword>
<dbReference type="Pfam" id="PF08534">
    <property type="entry name" value="Redoxin"/>
    <property type="match status" value="1"/>
</dbReference>
<organism evidence="8 9">
    <name type="scientific">Kaustia mangrovi</name>
    <dbReference type="NCBI Taxonomy" id="2593653"/>
    <lineage>
        <taxon>Bacteria</taxon>
        <taxon>Pseudomonadati</taxon>
        <taxon>Pseudomonadota</taxon>
        <taxon>Alphaproteobacteria</taxon>
        <taxon>Hyphomicrobiales</taxon>
        <taxon>Parvibaculaceae</taxon>
        <taxon>Kaustia</taxon>
    </lineage>
</organism>
<dbReference type="PANTHER" id="PTHR42852:SF6">
    <property type="entry name" value="THIOL:DISULFIDE INTERCHANGE PROTEIN DSBE"/>
    <property type="match status" value="1"/>
</dbReference>
<evidence type="ECO:0000256" key="1">
    <source>
        <dbReference type="ARBA" id="ARBA00004196"/>
    </source>
</evidence>
<evidence type="ECO:0000256" key="2">
    <source>
        <dbReference type="ARBA" id="ARBA00007758"/>
    </source>
</evidence>
<dbReference type="InterPro" id="IPR017937">
    <property type="entry name" value="Thioredoxin_CS"/>
</dbReference>
<evidence type="ECO:0000256" key="4">
    <source>
        <dbReference type="ARBA" id="ARBA00023157"/>
    </source>
</evidence>
<dbReference type="CDD" id="cd03010">
    <property type="entry name" value="TlpA_like_DsbE"/>
    <property type="match status" value="1"/>
</dbReference>
<feature type="transmembrane region" description="Helical" evidence="6">
    <location>
        <begin position="20"/>
        <end position="40"/>
    </location>
</feature>
<proteinExistence type="inferred from homology"/>
<dbReference type="PROSITE" id="PS00194">
    <property type="entry name" value="THIOREDOXIN_1"/>
    <property type="match status" value="1"/>
</dbReference>
<evidence type="ECO:0000313" key="9">
    <source>
        <dbReference type="Proteomes" id="UP000593594"/>
    </source>
</evidence>
<evidence type="ECO:0000259" key="7">
    <source>
        <dbReference type="PROSITE" id="PS51352"/>
    </source>
</evidence>
<evidence type="ECO:0000256" key="5">
    <source>
        <dbReference type="ARBA" id="ARBA00023284"/>
    </source>
</evidence>
<dbReference type="InterPro" id="IPR004799">
    <property type="entry name" value="Periplasmic_diS_OxRdtase_DsbE"/>
</dbReference>
<feature type="domain" description="Thioredoxin" evidence="7">
    <location>
        <begin position="51"/>
        <end position="200"/>
    </location>
</feature>
<accession>A0A7S8HBB6</accession>
<dbReference type="KEGG" id="kmn:HW532_06205"/>
<dbReference type="InterPro" id="IPR050553">
    <property type="entry name" value="Thioredoxin_ResA/DsbE_sf"/>
</dbReference>
<dbReference type="SUPFAM" id="SSF52833">
    <property type="entry name" value="Thioredoxin-like"/>
    <property type="match status" value="1"/>
</dbReference>
<dbReference type="InterPro" id="IPR036249">
    <property type="entry name" value="Thioredoxin-like_sf"/>
</dbReference>
<dbReference type="GO" id="GO:0015036">
    <property type="term" value="F:disulfide oxidoreductase activity"/>
    <property type="evidence" value="ECO:0007669"/>
    <property type="project" value="InterPro"/>
</dbReference>
<keyword evidence="6" id="KW-0812">Transmembrane</keyword>
<sequence>MADKVDTRDTSDAPRRRRPWLTLLPVGIFVALAVVFLLRLEGGDPSKVPSPLIGKPVPDFALPGLSGLKSEGIPVPGFSAADLKTGKVTLVNIWASWCVPCRDEHPILMQLASRQDIRVFGINYKDKPENARRFIGLHGNPFEAVGVDEDGRASVDWGVYGVPETFVVNGKGVITFKWIGPMSPEIAKDKIIPAIEAAQGGG</sequence>
<dbReference type="Gene3D" id="3.40.30.10">
    <property type="entry name" value="Glutaredoxin"/>
    <property type="match status" value="1"/>
</dbReference>
<reference evidence="8 9" key="1">
    <citation type="submission" date="2020-06" db="EMBL/GenBank/DDBJ databases">
        <title>Genome sequence of 2 isolates from Red Sea Mangroves.</title>
        <authorList>
            <person name="Sefrji F."/>
            <person name="Michoud G."/>
            <person name="Merlino G."/>
            <person name="Daffonchio D."/>
        </authorList>
    </citation>
    <scope>NUCLEOTIDE SEQUENCE [LARGE SCALE GENOMIC DNA]</scope>
    <source>
        <strain evidence="8 9">R1DC25</strain>
    </source>
</reference>